<dbReference type="Proteomes" id="UP000050326">
    <property type="component" value="Unassembled WGS sequence"/>
</dbReference>
<dbReference type="EMBL" id="LKET01000026">
    <property type="protein sequence ID" value="KPU45213.1"/>
    <property type="molecule type" value="Genomic_DNA"/>
</dbReference>
<organism evidence="2 3">
    <name type="scientific">Oxobacter pfennigii</name>
    <dbReference type="NCBI Taxonomy" id="36849"/>
    <lineage>
        <taxon>Bacteria</taxon>
        <taxon>Bacillati</taxon>
        <taxon>Bacillota</taxon>
        <taxon>Clostridia</taxon>
        <taxon>Eubacteriales</taxon>
        <taxon>Clostridiaceae</taxon>
        <taxon>Oxobacter</taxon>
    </lineage>
</organism>
<sequence length="527" mass="60699">MVISMKMIFDHLSRHNPKLYLSCEGFDSINNVVWLSGNDQDYKSNLLYVTKASDLLKLIPIESHLNIVCLNDINLDFDAKGNLNLIIVDASSDISNIYKEINTFIVNQNSLHNSSLKLYDALLSGKGLQYILDVGAEVLGNPIMVYNLAYKVLSYSKNIIVKDDEWNGLVSRGYGSYDDYNLKKESFRKVEMADNPVILNILTGKKAIFNKVKIGGKHIGYVSAVDHERPLCENSIEMIELLSKLVANELQKDSFLNHSKGLIYEYLITELLDSKNVNQEYLHDRIKYLDLNLAENLYVLTARKIAGDTDTLPFYRAKLDLLISDSKSLLYNNDLIYLISRKKNKPLNKTDLENALDFLKENRIQAGLSRCFHDISLIRRFYIQSCKAIEIGNRFKQYALLFIYDEFAIDHLLDIAAEQSDLKEFCSKWIFELMEYDKVNHTKFMQTLYVYLICGRDVSKAAHIFNIHRNSMDYRIKKIEEILDIDISDAETHFALYSSIKILSFIKDEEFLSSIKNSLSALEYEAK</sequence>
<reference evidence="2 3" key="1">
    <citation type="submission" date="2015-09" db="EMBL/GenBank/DDBJ databases">
        <title>Genome sequence of Oxobacter pfennigii DSM 3222.</title>
        <authorList>
            <person name="Poehlein A."/>
            <person name="Bengelsdorf F.R."/>
            <person name="Schiel-Bengelsdorf B."/>
            <person name="Duerre P."/>
            <person name="Daniel R."/>
        </authorList>
    </citation>
    <scope>NUCLEOTIDE SEQUENCE [LARGE SCALE GENOMIC DNA]</scope>
    <source>
        <strain evidence="2 3">DSM 3222</strain>
    </source>
</reference>
<evidence type="ECO:0000313" key="3">
    <source>
        <dbReference type="Proteomes" id="UP000050326"/>
    </source>
</evidence>
<dbReference type="InterPro" id="IPR025736">
    <property type="entry name" value="PucR_C-HTH_dom"/>
</dbReference>
<dbReference type="InterPro" id="IPR051448">
    <property type="entry name" value="CdaR-like_regulators"/>
</dbReference>
<dbReference type="STRING" id="36849.OXPF_11040"/>
<dbReference type="Pfam" id="PF13556">
    <property type="entry name" value="HTH_30"/>
    <property type="match status" value="1"/>
</dbReference>
<accession>A0A0P8W989</accession>
<feature type="domain" description="PucR C-terminal helix-turn-helix" evidence="1">
    <location>
        <begin position="445"/>
        <end position="501"/>
    </location>
</feature>
<dbReference type="PANTHER" id="PTHR33744:SF1">
    <property type="entry name" value="DNA-BINDING TRANSCRIPTIONAL ACTIVATOR ADER"/>
    <property type="match status" value="1"/>
</dbReference>
<protein>
    <submittedName>
        <fullName evidence="2">Carbohydrate diacid transcriptional activator CdaR</fullName>
    </submittedName>
</protein>
<evidence type="ECO:0000259" key="1">
    <source>
        <dbReference type="Pfam" id="PF13556"/>
    </source>
</evidence>
<dbReference type="Gene3D" id="1.10.10.2840">
    <property type="entry name" value="PucR C-terminal helix-turn-helix domain"/>
    <property type="match status" value="1"/>
</dbReference>
<proteinExistence type="predicted"/>
<name>A0A0P8W989_9CLOT</name>
<evidence type="ECO:0000313" key="2">
    <source>
        <dbReference type="EMBL" id="KPU45213.1"/>
    </source>
</evidence>
<dbReference type="AlphaFoldDB" id="A0A0P8W989"/>
<gene>
    <name evidence="2" type="ORF">OXPF_11040</name>
</gene>
<comment type="caution">
    <text evidence="2">The sequence shown here is derived from an EMBL/GenBank/DDBJ whole genome shotgun (WGS) entry which is preliminary data.</text>
</comment>
<dbReference type="PANTHER" id="PTHR33744">
    <property type="entry name" value="CARBOHYDRATE DIACID REGULATOR"/>
    <property type="match status" value="1"/>
</dbReference>
<keyword evidence="3" id="KW-1185">Reference proteome</keyword>
<dbReference type="InterPro" id="IPR042070">
    <property type="entry name" value="PucR_C-HTH_sf"/>
</dbReference>